<organism evidence="3 4">
    <name type="scientific">Legionella drozanskii LLAP-1</name>
    <dbReference type="NCBI Taxonomy" id="1212489"/>
    <lineage>
        <taxon>Bacteria</taxon>
        <taxon>Pseudomonadati</taxon>
        <taxon>Pseudomonadota</taxon>
        <taxon>Gammaproteobacteria</taxon>
        <taxon>Legionellales</taxon>
        <taxon>Legionellaceae</taxon>
        <taxon>Legionella</taxon>
    </lineage>
</organism>
<evidence type="ECO:0000313" key="3">
    <source>
        <dbReference type="EMBL" id="KTC91794.1"/>
    </source>
</evidence>
<sequence>MVKVELVYIAANQSLVHLSLSLETGATVADALNQSEILKTNPSLSELAVGIFSKPVSLDTILRAGDRIELYRPLILDPKEKRRQRAKSKTKVQN</sequence>
<accession>A0A0W0T8A5</accession>
<name>A0A0W0T8A5_9GAMM</name>
<dbReference type="InterPro" id="IPR005346">
    <property type="entry name" value="RnfH"/>
</dbReference>
<comment type="caution">
    <text evidence="3">The sequence shown here is derived from an EMBL/GenBank/DDBJ whole genome shotgun (WGS) entry which is preliminary data.</text>
</comment>
<proteinExistence type="inferred from homology"/>
<dbReference type="Gene3D" id="3.10.20.280">
    <property type="entry name" value="RnfH-like"/>
    <property type="match status" value="1"/>
</dbReference>
<dbReference type="PATRIC" id="fig|1212489.4.peg.653"/>
<dbReference type="InterPro" id="IPR016155">
    <property type="entry name" value="Mopterin_synth/thiamin_S_b"/>
</dbReference>
<dbReference type="NCBIfam" id="NF002490">
    <property type="entry name" value="PRK01777.1"/>
    <property type="match status" value="1"/>
</dbReference>
<dbReference type="InterPro" id="IPR037021">
    <property type="entry name" value="RnfH_sf"/>
</dbReference>
<reference evidence="3 4" key="1">
    <citation type="submission" date="2015-11" db="EMBL/GenBank/DDBJ databases">
        <title>Genomic analysis of 38 Legionella species identifies large and diverse effector repertoires.</title>
        <authorList>
            <person name="Burstein D."/>
            <person name="Amaro F."/>
            <person name="Zusman T."/>
            <person name="Lifshitz Z."/>
            <person name="Cohen O."/>
            <person name="Gilbert J.A."/>
            <person name="Pupko T."/>
            <person name="Shuman H.A."/>
            <person name="Segal G."/>
        </authorList>
    </citation>
    <scope>NUCLEOTIDE SEQUENCE [LARGE SCALE GENOMIC DNA]</scope>
    <source>
        <strain evidence="3 4">ATCC 700990</strain>
    </source>
</reference>
<evidence type="ECO:0000313" key="4">
    <source>
        <dbReference type="Proteomes" id="UP000054736"/>
    </source>
</evidence>
<comment type="similarity">
    <text evidence="1 2">Belongs to the UPF0125 (RnfH) family.</text>
</comment>
<dbReference type="SUPFAM" id="SSF54285">
    <property type="entry name" value="MoaD/ThiS"/>
    <property type="match status" value="1"/>
</dbReference>
<gene>
    <name evidence="3" type="primary">pasI</name>
    <name evidence="3" type="ORF">Ldro_0628</name>
</gene>
<dbReference type="Proteomes" id="UP000054736">
    <property type="component" value="Unassembled WGS sequence"/>
</dbReference>
<dbReference type="PANTHER" id="PTHR37483:SF1">
    <property type="entry name" value="UPF0125 PROTEIN RATB"/>
    <property type="match status" value="1"/>
</dbReference>
<dbReference type="PANTHER" id="PTHR37483">
    <property type="entry name" value="UPF0125 PROTEIN RATB"/>
    <property type="match status" value="1"/>
</dbReference>
<dbReference type="Pfam" id="PF03658">
    <property type="entry name" value="Ub-RnfH"/>
    <property type="match status" value="1"/>
</dbReference>
<dbReference type="AlphaFoldDB" id="A0A0W0T8A5"/>
<evidence type="ECO:0000256" key="2">
    <source>
        <dbReference type="HAMAP-Rule" id="MF_00460"/>
    </source>
</evidence>
<evidence type="ECO:0000256" key="1">
    <source>
        <dbReference type="ARBA" id="ARBA00010645"/>
    </source>
</evidence>
<dbReference type="RefSeq" id="WP_058494983.1">
    <property type="nucleotide sequence ID" value="NZ_CAAAIU010000009.1"/>
</dbReference>
<dbReference type="EMBL" id="LNXY01000006">
    <property type="protein sequence ID" value="KTC91794.1"/>
    <property type="molecule type" value="Genomic_DNA"/>
</dbReference>
<keyword evidence="4" id="KW-1185">Reference proteome</keyword>
<dbReference type="HAMAP" id="MF_00460">
    <property type="entry name" value="UPF0125_RnfH"/>
    <property type="match status" value="1"/>
</dbReference>
<dbReference type="STRING" id="1212489.Ldro_0628"/>
<dbReference type="OrthoDB" id="9796575at2"/>
<protein>
    <recommendedName>
        <fullName evidence="2">UPF0125 protein Ldro_0628</fullName>
    </recommendedName>
</protein>